<gene>
    <name evidence="7" type="ORF">THAOC_19762</name>
</gene>
<name>K0S3V7_THAOC</name>
<feature type="non-terminal residue" evidence="7">
    <location>
        <position position="1"/>
    </location>
</feature>
<dbReference type="OrthoDB" id="77878at2759"/>
<dbReference type="EMBL" id="AGNL01021917">
    <property type="protein sequence ID" value="EJK59960.1"/>
    <property type="molecule type" value="Genomic_DNA"/>
</dbReference>
<evidence type="ECO:0000256" key="5">
    <source>
        <dbReference type="ARBA" id="ARBA00023242"/>
    </source>
</evidence>
<dbReference type="SUPFAM" id="SSF53474">
    <property type="entry name" value="alpha/beta-Hydrolases"/>
    <property type="match status" value="1"/>
</dbReference>
<evidence type="ECO:0008006" key="9">
    <source>
        <dbReference type="Google" id="ProtNLM"/>
    </source>
</evidence>
<keyword evidence="8" id="KW-1185">Reference proteome</keyword>
<evidence type="ECO:0000256" key="4">
    <source>
        <dbReference type="ARBA" id="ARBA00023136"/>
    </source>
</evidence>
<comment type="similarity">
    <text evidence="1">Belongs to the TMEM53 family.</text>
</comment>
<dbReference type="OMA" id="HTFFKEC"/>
<evidence type="ECO:0000256" key="1">
    <source>
        <dbReference type="ARBA" id="ARBA00007387"/>
    </source>
</evidence>
<dbReference type="PANTHER" id="PTHR12265:SF30">
    <property type="entry name" value="TRANSMEMBRANE PROTEIN 53"/>
    <property type="match status" value="1"/>
</dbReference>
<comment type="subcellular location">
    <subcellularLocation>
        <location evidence="6">Nucleus outer membrane</location>
        <topology evidence="6">Single-pass membrane protein</topology>
    </subcellularLocation>
</comment>
<dbReference type="PANTHER" id="PTHR12265">
    <property type="entry name" value="TRANSMEMBRANE PROTEIN 53"/>
    <property type="match status" value="1"/>
</dbReference>
<protein>
    <recommendedName>
        <fullName evidence="9">Transmembrane protein 53</fullName>
    </recommendedName>
</protein>
<organism evidence="7 8">
    <name type="scientific">Thalassiosira oceanica</name>
    <name type="common">Marine diatom</name>
    <dbReference type="NCBI Taxonomy" id="159749"/>
    <lineage>
        <taxon>Eukaryota</taxon>
        <taxon>Sar</taxon>
        <taxon>Stramenopiles</taxon>
        <taxon>Ochrophyta</taxon>
        <taxon>Bacillariophyta</taxon>
        <taxon>Coscinodiscophyceae</taxon>
        <taxon>Thalassiosirophycidae</taxon>
        <taxon>Thalassiosirales</taxon>
        <taxon>Thalassiosiraceae</taxon>
        <taxon>Thalassiosira</taxon>
    </lineage>
</organism>
<dbReference type="AlphaFoldDB" id="K0S3V7"/>
<evidence type="ECO:0000256" key="3">
    <source>
        <dbReference type="ARBA" id="ARBA00022989"/>
    </source>
</evidence>
<evidence type="ECO:0000313" key="8">
    <source>
        <dbReference type="Proteomes" id="UP000266841"/>
    </source>
</evidence>
<dbReference type="Pfam" id="PF05705">
    <property type="entry name" value="DUF829"/>
    <property type="match status" value="1"/>
</dbReference>
<proteinExistence type="inferred from homology"/>
<keyword evidence="4" id="KW-0472">Membrane</keyword>
<keyword evidence="3" id="KW-1133">Transmembrane helix</keyword>
<evidence type="ECO:0000256" key="6">
    <source>
        <dbReference type="ARBA" id="ARBA00034303"/>
    </source>
</evidence>
<keyword evidence="2" id="KW-0812">Transmembrane</keyword>
<dbReference type="InterPro" id="IPR029058">
    <property type="entry name" value="AB_hydrolase_fold"/>
</dbReference>
<dbReference type="eggNOG" id="KOG2521">
    <property type="taxonomic scope" value="Eukaryota"/>
</dbReference>
<keyword evidence="5" id="KW-0539">Nucleus</keyword>
<reference evidence="7 8" key="1">
    <citation type="journal article" date="2012" name="Genome Biol.">
        <title>Genome and low-iron response of an oceanic diatom adapted to chronic iron limitation.</title>
        <authorList>
            <person name="Lommer M."/>
            <person name="Specht M."/>
            <person name="Roy A.S."/>
            <person name="Kraemer L."/>
            <person name="Andreson R."/>
            <person name="Gutowska M.A."/>
            <person name="Wolf J."/>
            <person name="Bergner S.V."/>
            <person name="Schilhabel M.B."/>
            <person name="Klostermeier U.C."/>
            <person name="Beiko R.G."/>
            <person name="Rosenstiel P."/>
            <person name="Hippler M."/>
            <person name="Laroche J."/>
        </authorList>
    </citation>
    <scope>NUCLEOTIDE SEQUENCE [LARGE SCALE GENOMIC DNA]</scope>
    <source>
        <strain evidence="7 8">CCMP1005</strain>
    </source>
</reference>
<dbReference type="Proteomes" id="UP000266841">
    <property type="component" value="Unassembled WGS sequence"/>
</dbReference>
<dbReference type="GO" id="GO:0005640">
    <property type="term" value="C:nuclear outer membrane"/>
    <property type="evidence" value="ECO:0007669"/>
    <property type="project" value="UniProtKB-SubCell"/>
</dbReference>
<evidence type="ECO:0000256" key="2">
    <source>
        <dbReference type="ARBA" id="ARBA00022692"/>
    </source>
</evidence>
<accession>K0S3V7</accession>
<evidence type="ECO:0000313" key="7">
    <source>
        <dbReference type="EMBL" id="EJK59960.1"/>
    </source>
</evidence>
<comment type="caution">
    <text evidence="7">The sequence shown here is derived from an EMBL/GenBank/DDBJ whole genome shotgun (WGS) entry which is preliminary data.</text>
</comment>
<dbReference type="InterPro" id="IPR008547">
    <property type="entry name" value="DUF829_TMEM53"/>
</dbReference>
<sequence>LTGYSLKGGRSVRIWVGKKRECCTNRTDRTTEDLTKRRRKAWDLGTGLRVDQNQVPSTESSDLAMGDAVSRVRSSEARLLSDVEGGQAGGPPANTWNMEQAGDGRRPVVLLCGWLGASNRSLRRYKLLYSQLGFDCLSKIAPPGSVVAAVTRQPGANTELDQLAIATLQELQDCDCSSFFVHLFSNSGCFLWETIRYLLFKAGPPSIDGVDRRVVDASKLRGVIFDSSPAHYTDLSSLEAALRHVSPEGERLNAARSVTSIDTEKARRRFFHFWSGIANDRRDTPQMFLYSKHDRLASTEHIEALIEQRKSTIGGARIFHHNFRDSEHCCHLLRYPEMYERDLKSFVGFCLQQTHHQSKM</sequence>